<reference evidence="5" key="2">
    <citation type="submission" date="2021-04" db="EMBL/GenBank/DDBJ databases">
        <authorList>
            <person name="Gilroy R."/>
        </authorList>
    </citation>
    <scope>NUCLEOTIDE SEQUENCE</scope>
    <source>
        <strain evidence="5">CHK33-7979</strain>
    </source>
</reference>
<dbReference type="GO" id="GO:0030313">
    <property type="term" value="C:cell envelope"/>
    <property type="evidence" value="ECO:0007669"/>
    <property type="project" value="UniProtKB-SubCell"/>
</dbReference>
<comment type="subcellular location">
    <subcellularLocation>
        <location evidence="1">Cell envelope</location>
    </subcellularLocation>
</comment>
<dbReference type="GO" id="GO:0030246">
    <property type="term" value="F:carbohydrate binding"/>
    <property type="evidence" value="ECO:0007669"/>
    <property type="project" value="UniProtKB-ARBA"/>
</dbReference>
<reference evidence="5" key="1">
    <citation type="journal article" date="2021" name="PeerJ">
        <title>Extensive microbial diversity within the chicken gut microbiome revealed by metagenomics and culture.</title>
        <authorList>
            <person name="Gilroy R."/>
            <person name="Ravi A."/>
            <person name="Getino M."/>
            <person name="Pursley I."/>
            <person name="Horton D.L."/>
            <person name="Alikhan N.F."/>
            <person name="Baker D."/>
            <person name="Gharbi K."/>
            <person name="Hall N."/>
            <person name="Watson M."/>
            <person name="Adriaenssens E.M."/>
            <person name="Foster-Nyarko E."/>
            <person name="Jarju S."/>
            <person name="Secka A."/>
            <person name="Antonio M."/>
            <person name="Oren A."/>
            <person name="Chaudhuri R.R."/>
            <person name="La Ragione R."/>
            <person name="Hildebrand F."/>
            <person name="Pallen M.J."/>
        </authorList>
    </citation>
    <scope>NUCLEOTIDE SEQUENCE</scope>
    <source>
        <strain evidence="5">CHK33-7979</strain>
    </source>
</reference>
<name>A0A9D1Z433_9FIRM</name>
<dbReference type="Pfam" id="PF13407">
    <property type="entry name" value="Peripla_BP_4"/>
    <property type="match status" value="1"/>
</dbReference>
<evidence type="ECO:0000256" key="2">
    <source>
        <dbReference type="ARBA" id="ARBA00007639"/>
    </source>
</evidence>
<accession>A0A9D1Z433</accession>
<evidence type="ECO:0000259" key="4">
    <source>
        <dbReference type="Pfam" id="PF13407"/>
    </source>
</evidence>
<dbReference type="SUPFAM" id="SSF53822">
    <property type="entry name" value="Periplasmic binding protein-like I"/>
    <property type="match status" value="1"/>
</dbReference>
<gene>
    <name evidence="5" type="ORF">H9826_05730</name>
</gene>
<keyword evidence="3" id="KW-0732">Signal</keyword>
<dbReference type="AlphaFoldDB" id="A0A9D1Z433"/>
<evidence type="ECO:0000256" key="1">
    <source>
        <dbReference type="ARBA" id="ARBA00004196"/>
    </source>
</evidence>
<dbReference type="PANTHER" id="PTHR46847">
    <property type="entry name" value="D-ALLOSE-BINDING PERIPLASMIC PROTEIN-RELATED"/>
    <property type="match status" value="1"/>
</dbReference>
<organism evidence="5 6">
    <name type="scientific">Candidatus Intestinimonas merdavium</name>
    <dbReference type="NCBI Taxonomy" id="2838622"/>
    <lineage>
        <taxon>Bacteria</taxon>
        <taxon>Bacillati</taxon>
        <taxon>Bacillota</taxon>
        <taxon>Clostridia</taxon>
        <taxon>Eubacteriales</taxon>
        <taxon>Intestinimonas</taxon>
    </lineage>
</organism>
<evidence type="ECO:0000313" key="5">
    <source>
        <dbReference type="EMBL" id="HIY73457.1"/>
    </source>
</evidence>
<proteinExistence type="inferred from homology"/>
<evidence type="ECO:0000256" key="3">
    <source>
        <dbReference type="ARBA" id="ARBA00022729"/>
    </source>
</evidence>
<evidence type="ECO:0000313" key="6">
    <source>
        <dbReference type="Proteomes" id="UP000886824"/>
    </source>
</evidence>
<sequence length="301" mass="32051">MSKNERHVFIGVLLVLAAALVVMLFQNVRGNVQPEIRRVSVLLDGESESYWQNFRLGVDRAAREHNVDVRYVSRYDGPAGTAQAEQLRREWEGELDGVILVPVDADVLAETLQEAPDGLAVTVVGPALSGVEGACTISASPEEMGRQLAAAVADSGAASCAVILTGREGETALRRLHGLEEGFQELGVTWRTVMTLSVEALPEPDGQPVVALEPGTTEALCARGGPVYGIGASNGILSRLEEGTAAALVVQSDYDAGYLSLLSVLESLDGVQPEDQILDCYTVTAENMFSDPMDQILFPVA</sequence>
<feature type="domain" description="Periplasmic binding protein" evidence="4">
    <location>
        <begin position="40"/>
        <end position="270"/>
    </location>
</feature>
<comment type="similarity">
    <text evidence="2">Belongs to the bacterial solute-binding protein 2 family.</text>
</comment>
<dbReference type="InterPro" id="IPR025997">
    <property type="entry name" value="SBP_2_dom"/>
</dbReference>
<dbReference type="PANTHER" id="PTHR46847:SF1">
    <property type="entry name" value="D-ALLOSE-BINDING PERIPLASMIC PROTEIN-RELATED"/>
    <property type="match status" value="1"/>
</dbReference>
<dbReference type="Proteomes" id="UP000886824">
    <property type="component" value="Unassembled WGS sequence"/>
</dbReference>
<dbReference type="EMBL" id="DXCX01000057">
    <property type="protein sequence ID" value="HIY73457.1"/>
    <property type="molecule type" value="Genomic_DNA"/>
</dbReference>
<dbReference type="InterPro" id="IPR028082">
    <property type="entry name" value="Peripla_BP_I"/>
</dbReference>
<protein>
    <submittedName>
        <fullName evidence="5">Substrate-binding domain-containing protein</fullName>
    </submittedName>
</protein>
<comment type="caution">
    <text evidence="5">The sequence shown here is derived from an EMBL/GenBank/DDBJ whole genome shotgun (WGS) entry which is preliminary data.</text>
</comment>
<dbReference type="Gene3D" id="3.40.50.2300">
    <property type="match status" value="3"/>
</dbReference>